<evidence type="ECO:0000259" key="2">
    <source>
        <dbReference type="Pfam" id="PF13462"/>
    </source>
</evidence>
<evidence type="ECO:0000313" key="4">
    <source>
        <dbReference type="Proteomes" id="UP000464912"/>
    </source>
</evidence>
<dbReference type="EMBL" id="CP047224">
    <property type="protein sequence ID" value="QHD65489.1"/>
    <property type="molecule type" value="Genomic_DNA"/>
</dbReference>
<dbReference type="InterPro" id="IPR012336">
    <property type="entry name" value="Thioredoxin-like_fold"/>
</dbReference>
<feature type="chain" id="PRO_5026800687" evidence="1">
    <location>
        <begin position="22"/>
        <end position="232"/>
    </location>
</feature>
<proteinExistence type="predicted"/>
<dbReference type="RefSeq" id="WP_160095933.1">
    <property type="nucleotide sequence ID" value="NZ_CP047224.1"/>
</dbReference>
<dbReference type="AlphaFoldDB" id="A0A6P1GAG7"/>
<protein>
    <submittedName>
        <fullName evidence="3">Thioredoxin domain-containing protein</fullName>
    </submittedName>
</protein>
<dbReference type="Pfam" id="PF13462">
    <property type="entry name" value="Thioredoxin_4"/>
    <property type="match status" value="1"/>
</dbReference>
<dbReference type="InterPro" id="IPR036249">
    <property type="entry name" value="Thioredoxin-like_sf"/>
</dbReference>
<feature type="domain" description="Thioredoxin-like fold" evidence="2">
    <location>
        <begin position="48"/>
        <end position="222"/>
    </location>
</feature>
<keyword evidence="4" id="KW-1185">Reference proteome</keyword>
<dbReference type="Gene3D" id="1.10.40.80">
    <property type="match status" value="1"/>
</dbReference>
<reference evidence="3 4" key="1">
    <citation type="journal article" date="2020" name="MBio">
        <title>Erratum for Teymournejad et al., 'Isolation and Molecular Analysis of a Novel Neorickettsia Species That Causes Potomac Horse Fever'.</title>
        <authorList>
            <person name="Teymournejad O."/>
            <person name="Lin M."/>
            <person name="Bekebrede H."/>
            <person name="Kamr A."/>
            <person name="Toribio R.E."/>
            <person name="Arroyo L.G."/>
            <person name="Baird J.D."/>
            <person name="Rikihisa Y."/>
        </authorList>
    </citation>
    <scope>NUCLEOTIDE SEQUENCE [LARGE SCALE GENOMIC DNA]</scope>
    <source>
        <strain evidence="3 4">Fin17</strain>
    </source>
</reference>
<accession>A0A6P1GAG7</accession>
<feature type="signal peptide" evidence="1">
    <location>
        <begin position="1"/>
        <end position="21"/>
    </location>
</feature>
<dbReference type="Proteomes" id="UP000464912">
    <property type="component" value="Chromosome"/>
</dbReference>
<evidence type="ECO:0000256" key="1">
    <source>
        <dbReference type="SAM" id="SignalP"/>
    </source>
</evidence>
<sequence length="232" mass="26147">MSYKWLLCGLVTLVSFSLAFSAPLSLHPDALKFNPTTLKVSENLLFPGDLPIGSTDAPITIVDYSSFSCTHCKAAFEKLILPVYEKYVRTGKVMLIMRDFPLDKLSFNASVFLMCYRKNTMPNDEHVIRLITKLFDVGNNAKNKEDAEKMFDGIISDANLHGSAKEKFLSCIEDFAAKDEVLYSKLFGIKKVGIEGTPVLFINGERYTGPMKFSSFEKKIEKILNDKRTIEE</sequence>
<evidence type="ECO:0000313" key="3">
    <source>
        <dbReference type="EMBL" id="QHD65489.1"/>
    </source>
</evidence>
<dbReference type="Gene3D" id="3.40.30.10">
    <property type="entry name" value="Glutaredoxin"/>
    <property type="match status" value="1"/>
</dbReference>
<organism evidence="3 4">
    <name type="scientific">Neorickettsia findlayensis</name>
    <dbReference type="NCBI Taxonomy" id="2686014"/>
    <lineage>
        <taxon>Bacteria</taxon>
        <taxon>Pseudomonadati</taxon>
        <taxon>Pseudomonadota</taxon>
        <taxon>Alphaproteobacteria</taxon>
        <taxon>Rickettsiales</taxon>
        <taxon>Anaplasmataceae</taxon>
        <taxon>Neorickettsia</taxon>
    </lineage>
</organism>
<reference evidence="3 4" key="2">
    <citation type="journal article" date="2020" name="MBio">
        <title>Isolation and Molecular Analysis of a Novel Neorickettsia Species That Causes Potomac Horse Fever.</title>
        <authorList>
            <person name="Teymournejad O."/>
            <person name="Lin M."/>
            <person name="Bekebrede H."/>
            <person name="Kamr A."/>
            <person name="Toribio R.E."/>
            <person name="Arroyo L.G."/>
            <person name="Baird J.D."/>
            <person name="Rikihisa Y."/>
        </authorList>
    </citation>
    <scope>NUCLEOTIDE SEQUENCE [LARGE SCALE GENOMIC DNA]</scope>
    <source>
        <strain evidence="3 4">Fin17</strain>
    </source>
</reference>
<gene>
    <name evidence="3" type="ORF">GP480_03670</name>
</gene>
<name>A0A6P1GAG7_9RICK</name>
<dbReference type="SUPFAM" id="SSF52833">
    <property type="entry name" value="Thioredoxin-like"/>
    <property type="match status" value="1"/>
</dbReference>
<dbReference type="KEGG" id="nef:GP480_03670"/>
<dbReference type="CDD" id="cd02972">
    <property type="entry name" value="DsbA_family"/>
    <property type="match status" value="1"/>
</dbReference>
<keyword evidence="1" id="KW-0732">Signal</keyword>